<gene>
    <name evidence="2" type="ORF">ACCUM_1214</name>
</gene>
<name>A0A5S4F435_9PROT</name>
<dbReference type="EMBL" id="SWAD01000091">
    <property type="protein sequence ID" value="TMQ75503.1"/>
    <property type="molecule type" value="Genomic_DNA"/>
</dbReference>
<feature type="region of interest" description="Disordered" evidence="1">
    <location>
        <begin position="128"/>
        <end position="211"/>
    </location>
</feature>
<evidence type="ECO:0000313" key="2">
    <source>
        <dbReference type="EMBL" id="TMQ75503.1"/>
    </source>
</evidence>
<dbReference type="Proteomes" id="UP000306324">
    <property type="component" value="Unassembled WGS sequence"/>
</dbReference>
<comment type="caution">
    <text evidence="2">The sequence shown here is derived from an EMBL/GenBank/DDBJ whole genome shotgun (WGS) entry which is preliminary data.</text>
</comment>
<dbReference type="AlphaFoldDB" id="A0A5S4F435"/>
<feature type="compositionally biased region" description="Polar residues" evidence="1">
    <location>
        <begin position="198"/>
        <end position="211"/>
    </location>
</feature>
<reference evidence="2 3" key="1">
    <citation type="submission" date="2019-04" db="EMBL/GenBank/DDBJ databases">
        <title>A novel phosphate-accumulating bacterium identified in bioreactor for phosphate removal from wastewater.</title>
        <authorList>
            <person name="Kotlyarov R.Y."/>
            <person name="Beletsky A.V."/>
            <person name="Kallistova A.Y."/>
            <person name="Dorofeev A.G."/>
            <person name="Nikolaev Y.Y."/>
            <person name="Pimenov N.V."/>
            <person name="Ravin N.V."/>
            <person name="Mardanov A.V."/>
        </authorList>
    </citation>
    <scope>NUCLEOTIDE SEQUENCE [LARGE SCALE GENOMIC DNA]</scope>
    <source>
        <strain evidence="2 3">Bin19</strain>
    </source>
</reference>
<protein>
    <submittedName>
        <fullName evidence="2">Flagellar hook-length control protein FliK</fullName>
    </submittedName>
</protein>
<keyword evidence="2" id="KW-0969">Cilium</keyword>
<evidence type="ECO:0000313" key="3">
    <source>
        <dbReference type="Proteomes" id="UP000306324"/>
    </source>
</evidence>
<organism evidence="2 3">
    <name type="scientific">Candidatus Accumulibacter phosphatis</name>
    <dbReference type="NCBI Taxonomy" id="327160"/>
    <lineage>
        <taxon>Bacteria</taxon>
        <taxon>Pseudomonadati</taxon>
        <taxon>Pseudomonadota</taxon>
        <taxon>Betaproteobacteria</taxon>
        <taxon>Candidatus Accumulibacter</taxon>
    </lineage>
</organism>
<keyword evidence="2" id="KW-0282">Flagellum</keyword>
<sequence>MGMSGYFARLAAQIDARVETAPPARAIKPLEQQVEAPVPNNVDTTAVRAAMSSASAVLFPAAAQDAHGVPGSHVPPPATLPARQRALSAPAMAGAPSPEAVRLPTSSLRHDALAVALAGVTLARGTDARLSSPPSLLSRQRVAQHPSDRAANPNSPQVDAAIPPDPGSMLAQPGVQRAPGMPFAATEPPRSKAMSSREPATQLTPPSTSVRQVTPLPRVDVTRLEQSATATAAIDAAPATRNEIRIGTIALAVRTSEPTPAAVPQPVFVAIPAPRFSLQRHYLRWT</sequence>
<evidence type="ECO:0000256" key="1">
    <source>
        <dbReference type="SAM" id="MobiDB-lite"/>
    </source>
</evidence>
<keyword evidence="2" id="KW-0966">Cell projection</keyword>
<accession>A0A5S4F435</accession>
<proteinExistence type="predicted"/>
<keyword evidence="3" id="KW-1185">Reference proteome</keyword>